<dbReference type="AlphaFoldDB" id="A0A845GCW5"/>
<proteinExistence type="predicted"/>
<dbReference type="EMBL" id="WWCW01000179">
    <property type="protein sequence ID" value="MYM91225.1"/>
    <property type="molecule type" value="Genomic_DNA"/>
</dbReference>
<feature type="region of interest" description="Disordered" evidence="1">
    <location>
        <begin position="29"/>
        <end position="53"/>
    </location>
</feature>
<comment type="caution">
    <text evidence="2">The sequence shown here is derived from an EMBL/GenBank/DDBJ whole genome shotgun (WGS) entry which is preliminary data.</text>
</comment>
<evidence type="ECO:0000313" key="3">
    <source>
        <dbReference type="Proteomes" id="UP000470302"/>
    </source>
</evidence>
<dbReference type="RefSeq" id="WP_161099897.1">
    <property type="nucleotide sequence ID" value="NZ_WWCW01000179.1"/>
</dbReference>
<sequence>MHVSDSPPYDRVVVGRRLSAYRRRRRRYAAQHWTGRSAAPDSGTSFNDFPQIQ</sequence>
<gene>
    <name evidence="2" type="ORF">GTP91_29125</name>
</gene>
<feature type="compositionally biased region" description="Polar residues" evidence="1">
    <location>
        <begin position="42"/>
        <end position="53"/>
    </location>
</feature>
<reference evidence="2 3" key="1">
    <citation type="submission" date="2020-01" db="EMBL/GenBank/DDBJ databases">
        <title>Novel species isolated from a subtropical stream in China.</title>
        <authorList>
            <person name="Lu H."/>
        </authorList>
    </citation>
    <scope>NUCLEOTIDE SEQUENCE [LARGE SCALE GENOMIC DNA]</scope>
    <source>
        <strain evidence="2 3">FT82W</strain>
    </source>
</reference>
<organism evidence="2 3">
    <name type="scientific">Duganella vulcania</name>
    <dbReference type="NCBI Taxonomy" id="2692166"/>
    <lineage>
        <taxon>Bacteria</taxon>
        <taxon>Pseudomonadati</taxon>
        <taxon>Pseudomonadota</taxon>
        <taxon>Betaproteobacteria</taxon>
        <taxon>Burkholderiales</taxon>
        <taxon>Oxalobacteraceae</taxon>
        <taxon>Telluria group</taxon>
        <taxon>Duganella</taxon>
    </lineage>
</organism>
<name>A0A845GCW5_9BURK</name>
<dbReference type="Proteomes" id="UP000470302">
    <property type="component" value="Unassembled WGS sequence"/>
</dbReference>
<evidence type="ECO:0000256" key="1">
    <source>
        <dbReference type="SAM" id="MobiDB-lite"/>
    </source>
</evidence>
<accession>A0A845GCW5</accession>
<protein>
    <submittedName>
        <fullName evidence="2">Uncharacterized protein</fullName>
    </submittedName>
</protein>
<evidence type="ECO:0000313" key="2">
    <source>
        <dbReference type="EMBL" id="MYM91225.1"/>
    </source>
</evidence>